<evidence type="ECO:0000313" key="2">
    <source>
        <dbReference type="EMBL" id="CAD7457794.1"/>
    </source>
</evidence>
<reference evidence="2" key="1">
    <citation type="submission" date="2020-11" db="EMBL/GenBank/DDBJ databases">
        <authorList>
            <person name="Tran Van P."/>
        </authorList>
    </citation>
    <scope>NUCLEOTIDE SEQUENCE</scope>
</reference>
<dbReference type="AlphaFoldDB" id="A0A7R9NVR3"/>
<name>A0A7R9NVR3_9NEOP</name>
<gene>
    <name evidence="2" type="ORF">TTEB3V08_LOCUS5785</name>
</gene>
<accession>A0A7R9NVR3</accession>
<protein>
    <submittedName>
        <fullName evidence="2">Uncharacterized protein</fullName>
    </submittedName>
</protein>
<dbReference type="EMBL" id="OE001903">
    <property type="protein sequence ID" value="CAD7457794.1"/>
    <property type="molecule type" value="Genomic_DNA"/>
</dbReference>
<evidence type="ECO:0000256" key="1">
    <source>
        <dbReference type="SAM" id="MobiDB-lite"/>
    </source>
</evidence>
<feature type="region of interest" description="Disordered" evidence="1">
    <location>
        <begin position="161"/>
        <end position="182"/>
    </location>
</feature>
<sequence length="432" mass="48685">MPGGIFWNEAFLIYSSFGSSVRSVHVGLPSRVASFAGATFDENWASTACDVAVPLQCQGLVIPNATEDVTSDTTKSLGLVQSEEQKGFLKIEKVGHKSEEFNVPSMIVEGSNHLEVTLNVPESLEFEIYPHAKIYPLSSSKKLKNIRNMFLTDSKDHQGFIEGGTTKTSEYPKEKRKNFSRRKIPLKKKKSSEEKTYYEPTKATPVVIYQDTDAPPEDILPRYILRSGVSPIVQDESTMSSPDLDEEMKFNLDSLVMGRLSPIENKPPLYLNTFRVGSANLDDLRVVPEINTEEKYDTGDNFNRKVSWSQALNLMNENENISMSKPSKFIWKNDENLKVWNDESDQSPQKETDSVALPNFGNKFNSVTGVIYLSKMEPSSDEVWRENNKLHSMIVDCWCALTHCILYKQLAAWLAGCVCTVRILNGQLRDVP</sequence>
<proteinExistence type="predicted"/>
<organism evidence="2">
    <name type="scientific">Timema tahoe</name>
    <dbReference type="NCBI Taxonomy" id="61484"/>
    <lineage>
        <taxon>Eukaryota</taxon>
        <taxon>Metazoa</taxon>
        <taxon>Ecdysozoa</taxon>
        <taxon>Arthropoda</taxon>
        <taxon>Hexapoda</taxon>
        <taxon>Insecta</taxon>
        <taxon>Pterygota</taxon>
        <taxon>Neoptera</taxon>
        <taxon>Polyneoptera</taxon>
        <taxon>Phasmatodea</taxon>
        <taxon>Timematodea</taxon>
        <taxon>Timematoidea</taxon>
        <taxon>Timematidae</taxon>
        <taxon>Timema</taxon>
    </lineage>
</organism>